<sequence length="463" mass="53642">MAGIGFKLNRLFFQNKIYTDVLAILYSILTSAGPWIITTISLWIILNYIKTTNIYFNTAVIYSFIFSIIISGIFSMFFSRRISDLIYEKNYQKILPETLGIIVSNAIILIIFLTIFFSIKPQPFDFIIAFSYLTTSLTILWLISIVTIATEEINWYILSYIIMGISAILLSKVFSFSTFSEIYGYALGVNVGIVINFIIIYNSFGNESYKISFEWKKEIKNYWQLLFIGLLYYLSIWIDDIIVWNTQKFGEELIKGFKFSYIYDSPMFFSYLTIIPTITMFILILETRFYKKYKQFYISLIKGYVYSEILTLKENMEKELNQSISLTIKIQILVTTLMFTLNELKLLPISNEFSKPILRLGLIGAMLNGFFLMILLLILYFDFRNTALVLTLSVLSLNLVLSYILTQKIGYAALGGGYAISFLVGTLVSYNILKRRVKDIIKIEFFRQKLSIPEGKIIKGVKK</sequence>
<keyword evidence="1" id="KW-0812">Transmembrane</keyword>
<proteinExistence type="predicted"/>
<feature type="transmembrane region" description="Helical" evidence="1">
    <location>
        <begin position="126"/>
        <end position="148"/>
    </location>
</feature>
<feature type="transmembrane region" description="Helical" evidence="1">
    <location>
        <begin position="182"/>
        <end position="204"/>
    </location>
</feature>
<dbReference type="RefSeq" id="WP_012057214.1">
    <property type="nucleotide sequence ID" value="NZ_CP007389.1"/>
</dbReference>
<keyword evidence="1" id="KW-1133">Transmembrane helix</keyword>
<feature type="transmembrane region" description="Helical" evidence="1">
    <location>
        <begin position="155"/>
        <end position="176"/>
    </location>
</feature>
<dbReference type="Pfam" id="PF16933">
    <property type="entry name" value="PelG"/>
    <property type="match status" value="1"/>
</dbReference>
<evidence type="ECO:0000313" key="3">
    <source>
        <dbReference type="Proteomes" id="UP000185490"/>
    </source>
</evidence>
<organism evidence="2 3">
    <name type="scientific">Thermosipho melanesiensis</name>
    <dbReference type="NCBI Taxonomy" id="46541"/>
    <lineage>
        <taxon>Bacteria</taxon>
        <taxon>Thermotogati</taxon>
        <taxon>Thermotogota</taxon>
        <taxon>Thermotogae</taxon>
        <taxon>Thermotogales</taxon>
        <taxon>Fervidobacteriaceae</taxon>
        <taxon>Thermosipho</taxon>
    </lineage>
</organism>
<accession>A0ABN4UUX8</accession>
<dbReference type="Proteomes" id="UP000185490">
    <property type="component" value="Chromosome"/>
</dbReference>
<protein>
    <recommendedName>
        <fullName evidence="4">Transmembrane protein</fullName>
    </recommendedName>
</protein>
<evidence type="ECO:0000313" key="2">
    <source>
        <dbReference type="EMBL" id="APT73973.1"/>
    </source>
</evidence>
<dbReference type="InterPro" id="IPR031617">
    <property type="entry name" value="PelG"/>
</dbReference>
<feature type="transmembrane region" description="Helical" evidence="1">
    <location>
        <begin position="99"/>
        <end position="120"/>
    </location>
</feature>
<feature type="transmembrane region" description="Helical" evidence="1">
    <location>
        <begin position="411"/>
        <end position="433"/>
    </location>
</feature>
<reference evidence="2 3" key="1">
    <citation type="submission" date="2014-02" db="EMBL/GenBank/DDBJ databases">
        <title>Diversity of Thermotogales isolates from hydrothermal vents.</title>
        <authorList>
            <person name="Haverkamp T.H.A."/>
            <person name="Lossouarn J."/>
            <person name="Geslin C."/>
            <person name="Nesbo C.L."/>
        </authorList>
    </citation>
    <scope>NUCLEOTIDE SEQUENCE [LARGE SCALE GENOMIC DNA]</scope>
    <source>
        <strain evidence="2 3">431</strain>
    </source>
</reference>
<feature type="transmembrane region" description="Helical" evidence="1">
    <location>
        <begin position="323"/>
        <end position="341"/>
    </location>
</feature>
<evidence type="ECO:0000256" key="1">
    <source>
        <dbReference type="SAM" id="Phobius"/>
    </source>
</evidence>
<feature type="transmembrane region" description="Helical" evidence="1">
    <location>
        <begin position="225"/>
        <end position="246"/>
    </location>
</feature>
<feature type="transmembrane region" description="Helical" evidence="1">
    <location>
        <begin position="54"/>
        <end position="78"/>
    </location>
</feature>
<dbReference type="EMBL" id="CP007389">
    <property type="protein sequence ID" value="APT73973.1"/>
    <property type="molecule type" value="Genomic_DNA"/>
</dbReference>
<keyword evidence="1" id="KW-0472">Membrane</keyword>
<gene>
    <name evidence="2" type="ORF">BW47_05320</name>
</gene>
<feature type="transmembrane region" description="Helical" evidence="1">
    <location>
        <begin position="21"/>
        <end position="48"/>
    </location>
</feature>
<name>A0ABN4UUX8_9BACT</name>
<feature type="transmembrane region" description="Helical" evidence="1">
    <location>
        <begin position="266"/>
        <end position="285"/>
    </location>
</feature>
<evidence type="ECO:0008006" key="4">
    <source>
        <dbReference type="Google" id="ProtNLM"/>
    </source>
</evidence>
<keyword evidence="3" id="KW-1185">Reference proteome</keyword>
<feature type="transmembrane region" description="Helical" evidence="1">
    <location>
        <begin position="387"/>
        <end position="405"/>
    </location>
</feature>
<feature type="transmembrane region" description="Helical" evidence="1">
    <location>
        <begin position="361"/>
        <end position="380"/>
    </location>
</feature>